<evidence type="ECO:0000256" key="2">
    <source>
        <dbReference type="ARBA" id="ARBA00022803"/>
    </source>
</evidence>
<evidence type="ECO:0000313" key="5">
    <source>
        <dbReference type="EMBL" id="KAK5102278.1"/>
    </source>
</evidence>
<feature type="compositionally biased region" description="Low complexity" evidence="4">
    <location>
        <begin position="462"/>
        <end position="474"/>
    </location>
</feature>
<dbReference type="SMART" id="SM00028">
    <property type="entry name" value="TPR"/>
    <property type="match status" value="2"/>
</dbReference>
<evidence type="ECO:0000313" key="6">
    <source>
        <dbReference type="Proteomes" id="UP001345013"/>
    </source>
</evidence>
<feature type="compositionally biased region" description="Low complexity" evidence="4">
    <location>
        <begin position="279"/>
        <end position="290"/>
    </location>
</feature>
<accession>A0ABR0KP02</accession>
<proteinExistence type="predicted"/>
<dbReference type="Gene3D" id="1.25.40.10">
    <property type="entry name" value="Tetratricopeptide repeat domain"/>
    <property type="match status" value="1"/>
</dbReference>
<evidence type="ECO:0008006" key="7">
    <source>
        <dbReference type="Google" id="ProtNLM"/>
    </source>
</evidence>
<sequence>MDHLYPFPKEGKSWLEVLEDPLTRKLLGHDATMAEKVPFVSGVNSRLKFLLQDPLKHISFAKIGYTALEAFLQANCTGPPLDFDPATVIVPQAYREEIPKLREEMLKSLSVDGIDVYPLTPRIELFWLAKCMMDNATLAEEGFNGRRARFRINFWHQKMLSEPSDTLRDLIYRDADVLGSQMSSRLAYDGAAAEEHMVEFLVERANAEIYYGDNVQAREGLLRAAKLRNFEFALTGALGKRTKFQEKNTSQLVVLAKSRDQEPEPYNSRRSSHAEPRSAHSSTAESSSRRVSMRPLTPGSPNTDMGQMFSSVGGALSTDHTTQPENVALNDDTLLENIQFSSGSPQVSNTATEIVTEQSHLPPALAAMDAADQSQLFSMDSIILLVIASSISNTQASDGLTREETLPYASRVLEGGSSNWSVYSQALLVRSRIEGYKSRTTERGLLQLQALVDQVIAETTGTGTTARTDGAADTSKADAPTTFLPKPSEGEGASVAERLVYVHQIHPPFRWELEAELAARWTQMGGLKTALEIYERLQMHAEVALCLAATDREAESVSLLKRLLFVDPDQDMQDGDTVSLSKPLPSEAPRLLCILGEIQNEPKYYNLAWTVSNSRYARAQRSLGKFYLKQRDMHGAMRAFTSALEITRQDLATWFLLGCVQLEVEDWQGAVESFTRVVQLEDKDAQGWSNLAVALLRLPQPIQSSASEKPQDEATNLETIDENVPTDEEHAVKAEVDPLQHTREALRALRRAAQLKRDDARIWDNYLTVAASIPPDPEHPERSTPWQEVLHSMSQVITLRHKKQGESCIDLKILEALVDHITSIWDYPTPDEDETSKDTRSSLAPHGTSLATESLSNPQQSTTANGNGPDEPHTAAPDAPRTPFLVRAFTTLTDTQIAPLATSNPQLFLLLFRIALWRHRPAESLSLIEKAWRATTNAPTPEPKDLVEATAVLVNGYRTLGPMERERTGGPVEKGWKFKSRSAIRSVMGKAKACVLAARNHPIFIRTSEATASPQTQLSIFTSRRPSEHFPWHPTPRGDDEGTTDVEEDAVASGTVRIRDPRVS</sequence>
<dbReference type="Proteomes" id="UP001345013">
    <property type="component" value="Unassembled WGS sequence"/>
</dbReference>
<evidence type="ECO:0000256" key="4">
    <source>
        <dbReference type="SAM" id="MobiDB-lite"/>
    </source>
</evidence>
<dbReference type="PANTHER" id="PTHR16193:SF0">
    <property type="entry name" value="TETRATRICOPEPTIDE REPEAT PROTEIN 27"/>
    <property type="match status" value="1"/>
</dbReference>
<feature type="repeat" description="TPR" evidence="3">
    <location>
        <begin position="617"/>
        <end position="650"/>
    </location>
</feature>
<dbReference type="SUPFAM" id="SSF48452">
    <property type="entry name" value="TPR-like"/>
    <property type="match status" value="1"/>
</dbReference>
<keyword evidence="2 3" id="KW-0802">TPR repeat</keyword>
<keyword evidence="6" id="KW-1185">Reference proteome</keyword>
<feature type="region of interest" description="Disordered" evidence="4">
    <location>
        <begin position="462"/>
        <end position="490"/>
    </location>
</feature>
<feature type="compositionally biased region" description="Basic and acidic residues" evidence="4">
    <location>
        <begin position="1025"/>
        <end position="1040"/>
    </location>
</feature>
<gene>
    <name evidence="5" type="ORF">LTR24_000188</name>
</gene>
<feature type="repeat" description="TPR" evidence="3">
    <location>
        <begin position="651"/>
        <end position="684"/>
    </location>
</feature>
<dbReference type="PROSITE" id="PS50005">
    <property type="entry name" value="TPR"/>
    <property type="match status" value="2"/>
</dbReference>
<keyword evidence="1" id="KW-0677">Repeat</keyword>
<name>A0ABR0KP02_9EURO</name>
<dbReference type="InterPro" id="IPR011990">
    <property type="entry name" value="TPR-like_helical_dom_sf"/>
</dbReference>
<evidence type="ECO:0000256" key="3">
    <source>
        <dbReference type="PROSITE-ProRule" id="PRU00339"/>
    </source>
</evidence>
<feature type="region of interest" description="Disordered" evidence="4">
    <location>
        <begin position="252"/>
        <end position="307"/>
    </location>
</feature>
<dbReference type="InterPro" id="IPR019734">
    <property type="entry name" value="TPR_rpt"/>
</dbReference>
<organism evidence="5 6">
    <name type="scientific">Lithohypha guttulata</name>
    <dbReference type="NCBI Taxonomy" id="1690604"/>
    <lineage>
        <taxon>Eukaryota</taxon>
        <taxon>Fungi</taxon>
        <taxon>Dikarya</taxon>
        <taxon>Ascomycota</taxon>
        <taxon>Pezizomycotina</taxon>
        <taxon>Eurotiomycetes</taxon>
        <taxon>Chaetothyriomycetidae</taxon>
        <taxon>Chaetothyriales</taxon>
        <taxon>Trichomeriaceae</taxon>
        <taxon>Lithohypha</taxon>
    </lineage>
</organism>
<feature type="region of interest" description="Disordered" evidence="4">
    <location>
        <begin position="827"/>
        <end position="880"/>
    </location>
</feature>
<protein>
    <recommendedName>
        <fullName evidence="7">Tetratricopeptide repeat domain 27</fullName>
    </recommendedName>
</protein>
<feature type="region of interest" description="Disordered" evidence="4">
    <location>
        <begin position="1023"/>
        <end position="1064"/>
    </location>
</feature>
<evidence type="ECO:0000256" key="1">
    <source>
        <dbReference type="ARBA" id="ARBA00022737"/>
    </source>
</evidence>
<feature type="compositionally biased region" description="Polar residues" evidence="4">
    <location>
        <begin position="849"/>
        <end position="866"/>
    </location>
</feature>
<dbReference type="PANTHER" id="PTHR16193">
    <property type="entry name" value="TETRATRICOPEPTIDE REPEAT PROTEIN 27"/>
    <property type="match status" value="1"/>
</dbReference>
<dbReference type="InterPro" id="IPR044244">
    <property type="entry name" value="TTC27/Emw1"/>
</dbReference>
<feature type="compositionally biased region" description="Acidic residues" evidence="4">
    <location>
        <begin position="1041"/>
        <end position="1050"/>
    </location>
</feature>
<dbReference type="EMBL" id="JAVRRG010000002">
    <property type="protein sequence ID" value="KAK5102278.1"/>
    <property type="molecule type" value="Genomic_DNA"/>
</dbReference>
<reference evidence="5 6" key="1">
    <citation type="submission" date="2023-08" db="EMBL/GenBank/DDBJ databases">
        <title>Black Yeasts Isolated from many extreme environments.</title>
        <authorList>
            <person name="Coleine C."/>
            <person name="Stajich J.E."/>
            <person name="Selbmann L."/>
        </authorList>
    </citation>
    <scope>NUCLEOTIDE SEQUENCE [LARGE SCALE GENOMIC DNA]</scope>
    <source>
        <strain evidence="5 6">CCFEE 5885</strain>
    </source>
</reference>
<comment type="caution">
    <text evidence="5">The sequence shown here is derived from an EMBL/GenBank/DDBJ whole genome shotgun (WGS) entry which is preliminary data.</text>
</comment>